<evidence type="ECO:0000313" key="3">
    <source>
        <dbReference type="EMBL" id="EAT81601.1"/>
    </source>
</evidence>
<dbReference type="Gene3D" id="3.40.50.720">
    <property type="entry name" value="NAD(P)-binding Rossmann-like Domain"/>
    <property type="match status" value="1"/>
</dbReference>
<reference evidence="4" key="1">
    <citation type="journal article" date="2007" name="Plant Cell">
        <title>Dothideomycete-plant interactions illuminated by genome sequencing and EST analysis of the wheat pathogen Stagonospora nodorum.</title>
        <authorList>
            <person name="Hane J.K."/>
            <person name="Lowe R.G."/>
            <person name="Solomon P.S."/>
            <person name="Tan K.C."/>
            <person name="Schoch C.L."/>
            <person name="Spatafora J.W."/>
            <person name="Crous P.W."/>
            <person name="Kodira C."/>
            <person name="Birren B.W."/>
            <person name="Galagan J.E."/>
            <person name="Torriani S.F."/>
            <person name="McDonald B.A."/>
            <person name="Oliver R.P."/>
        </authorList>
    </citation>
    <scope>NUCLEOTIDE SEQUENCE [LARGE SCALE GENOMIC DNA]</scope>
    <source>
        <strain evidence="4">SN15 / ATCC MYA-4574 / FGSC 10173</strain>
    </source>
</reference>
<dbReference type="GeneID" id="5978260"/>
<dbReference type="RefSeq" id="XP_001801352.1">
    <property type="nucleotide sequence ID" value="XM_001801300.1"/>
</dbReference>
<organism evidence="3 4">
    <name type="scientific">Phaeosphaeria nodorum (strain SN15 / ATCC MYA-4574 / FGSC 10173)</name>
    <name type="common">Glume blotch fungus</name>
    <name type="synonym">Parastagonospora nodorum</name>
    <dbReference type="NCBI Taxonomy" id="321614"/>
    <lineage>
        <taxon>Eukaryota</taxon>
        <taxon>Fungi</taxon>
        <taxon>Dikarya</taxon>
        <taxon>Ascomycota</taxon>
        <taxon>Pezizomycotina</taxon>
        <taxon>Dothideomycetes</taxon>
        <taxon>Pleosporomycetidae</taxon>
        <taxon>Pleosporales</taxon>
        <taxon>Pleosporineae</taxon>
        <taxon>Phaeosphaeriaceae</taxon>
        <taxon>Parastagonospora</taxon>
    </lineage>
</organism>
<dbReference type="GO" id="GO:0005829">
    <property type="term" value="C:cytosol"/>
    <property type="evidence" value="ECO:0000318"/>
    <property type="project" value="GO_Central"/>
</dbReference>
<comment type="similarity">
    <text evidence="1">Belongs to the short-chain dehydrogenases/reductases (SDR) family.</text>
</comment>
<dbReference type="SUPFAM" id="SSF51735">
    <property type="entry name" value="NAD(P)-binding Rossmann-fold domains"/>
    <property type="match status" value="1"/>
</dbReference>
<protein>
    <submittedName>
        <fullName evidence="3">Uncharacterized protein</fullName>
    </submittedName>
</protein>
<dbReference type="OMA" id="INVWGPL"/>
<dbReference type="KEGG" id="pno:SNOG_11102"/>
<dbReference type="InterPro" id="IPR036291">
    <property type="entry name" value="NAD(P)-bd_dom_sf"/>
</dbReference>
<dbReference type="VEuPathDB" id="FungiDB:JI435_111020"/>
<dbReference type="Proteomes" id="UP000001055">
    <property type="component" value="Unassembled WGS sequence"/>
</dbReference>
<proteinExistence type="inferred from homology"/>
<dbReference type="InParanoid" id="Q0UAW2"/>
<dbReference type="EMBL" id="CH445342">
    <property type="protein sequence ID" value="EAT81601.1"/>
    <property type="molecule type" value="Genomic_DNA"/>
</dbReference>
<keyword evidence="2" id="KW-0560">Oxidoreductase</keyword>
<accession>Q0UAW2</accession>
<dbReference type="HOGENOM" id="CLU_010194_2_9_1"/>
<evidence type="ECO:0000313" key="4">
    <source>
        <dbReference type="Proteomes" id="UP000001055"/>
    </source>
</evidence>
<dbReference type="PANTHER" id="PTHR44169:SF6">
    <property type="entry name" value="NADPH-DEPENDENT 1-ACYLDIHYDROXYACETONE PHOSPHATE REDUCTASE"/>
    <property type="match status" value="1"/>
</dbReference>
<dbReference type="AlphaFoldDB" id="Q0UAW2"/>
<dbReference type="InterPro" id="IPR002347">
    <property type="entry name" value="SDR_fam"/>
</dbReference>
<evidence type="ECO:0000256" key="1">
    <source>
        <dbReference type="ARBA" id="ARBA00006484"/>
    </source>
</evidence>
<sequence>MKSVLITGCSDGGIGSALALTFATRGLLVFASARSLSKMSELANLPNVHLLELDIVKPADIASAVSAVKKETGGTLDYLVNNAAQARYMPMLDETVEQAKELFELNVWSQLRMVQAFAPLLIEAKGCAVYISRTYAMTKRSTEIMFDALRLELEPFGVTTISVVTGPVKSRVNTHQELWKLPENSRYADVEQIITKRSEGEDGSPRQDTMKYAEGVVDKILKGNPKFWAGANIGIIKWMATWLPRSVLDWALKQNSGVDVMLKNKK</sequence>
<dbReference type="eggNOG" id="KOG1209">
    <property type="taxonomic scope" value="Eukaryota"/>
</dbReference>
<gene>
    <name evidence="3" type="ORF">SNOG_11102</name>
</gene>
<dbReference type="Pfam" id="PF00106">
    <property type="entry name" value="adh_short"/>
    <property type="match status" value="1"/>
</dbReference>
<dbReference type="GO" id="GO:0016491">
    <property type="term" value="F:oxidoreductase activity"/>
    <property type="evidence" value="ECO:0000318"/>
    <property type="project" value="GO_Central"/>
</dbReference>
<dbReference type="STRING" id="321614.Q0UAW2"/>
<dbReference type="PANTHER" id="PTHR44169">
    <property type="entry name" value="NADPH-DEPENDENT 1-ACYLDIHYDROXYACETONE PHOSPHATE REDUCTASE"/>
    <property type="match status" value="1"/>
</dbReference>
<evidence type="ECO:0000256" key="2">
    <source>
        <dbReference type="ARBA" id="ARBA00023002"/>
    </source>
</evidence>
<name>Q0UAW2_PHANO</name>